<evidence type="ECO:0000256" key="4">
    <source>
        <dbReference type="ARBA" id="ARBA00023163"/>
    </source>
</evidence>
<organism evidence="6 7">
    <name type="scientific">Hyphomonas jannaschiana VP2</name>
    <dbReference type="NCBI Taxonomy" id="1280952"/>
    <lineage>
        <taxon>Bacteria</taxon>
        <taxon>Pseudomonadati</taxon>
        <taxon>Pseudomonadota</taxon>
        <taxon>Alphaproteobacteria</taxon>
        <taxon>Hyphomonadales</taxon>
        <taxon>Hyphomonadaceae</taxon>
        <taxon>Hyphomonas</taxon>
    </lineage>
</organism>
<name>A0A059FK13_9PROT</name>
<dbReference type="PANTHER" id="PTHR30537:SF5">
    <property type="entry name" value="HTH-TYPE TRANSCRIPTIONAL ACTIVATOR TTDR-RELATED"/>
    <property type="match status" value="1"/>
</dbReference>
<dbReference type="EMBL" id="ARYJ01000001">
    <property type="protein sequence ID" value="KCZ90990.1"/>
    <property type="molecule type" value="Genomic_DNA"/>
</dbReference>
<proteinExistence type="inferred from homology"/>
<evidence type="ECO:0000313" key="7">
    <source>
        <dbReference type="Proteomes" id="UP000024816"/>
    </source>
</evidence>
<dbReference type="SUPFAM" id="SSF46785">
    <property type="entry name" value="Winged helix' DNA-binding domain"/>
    <property type="match status" value="1"/>
</dbReference>
<dbReference type="PROSITE" id="PS50931">
    <property type="entry name" value="HTH_LYSR"/>
    <property type="match status" value="1"/>
</dbReference>
<evidence type="ECO:0000256" key="3">
    <source>
        <dbReference type="ARBA" id="ARBA00023125"/>
    </source>
</evidence>
<feature type="domain" description="HTH lysR-type" evidence="5">
    <location>
        <begin position="1"/>
        <end position="59"/>
    </location>
</feature>
<gene>
    <name evidence="6" type="ORF">HJA_00590</name>
</gene>
<dbReference type="PANTHER" id="PTHR30537">
    <property type="entry name" value="HTH-TYPE TRANSCRIPTIONAL REGULATOR"/>
    <property type="match status" value="1"/>
</dbReference>
<dbReference type="Gene3D" id="1.10.10.10">
    <property type="entry name" value="Winged helix-like DNA-binding domain superfamily/Winged helix DNA-binding domain"/>
    <property type="match status" value="1"/>
</dbReference>
<dbReference type="AlphaFoldDB" id="A0A059FK13"/>
<dbReference type="SUPFAM" id="SSF53850">
    <property type="entry name" value="Periplasmic binding protein-like II"/>
    <property type="match status" value="1"/>
</dbReference>
<dbReference type="InterPro" id="IPR036388">
    <property type="entry name" value="WH-like_DNA-bd_sf"/>
</dbReference>
<dbReference type="InterPro" id="IPR058163">
    <property type="entry name" value="LysR-type_TF_proteobact-type"/>
</dbReference>
<dbReference type="Pfam" id="PF00126">
    <property type="entry name" value="HTH_1"/>
    <property type="match status" value="1"/>
</dbReference>
<dbReference type="Gene3D" id="3.40.190.290">
    <property type="match status" value="1"/>
</dbReference>
<evidence type="ECO:0000256" key="1">
    <source>
        <dbReference type="ARBA" id="ARBA00009437"/>
    </source>
</evidence>
<protein>
    <submittedName>
        <fullName evidence="6">LysR family transcriptional regulator</fullName>
    </submittedName>
</protein>
<evidence type="ECO:0000256" key="2">
    <source>
        <dbReference type="ARBA" id="ARBA00023015"/>
    </source>
</evidence>
<keyword evidence="4" id="KW-0804">Transcription</keyword>
<dbReference type="InterPro" id="IPR036390">
    <property type="entry name" value="WH_DNA-bd_sf"/>
</dbReference>
<dbReference type="OrthoDB" id="9813056at2"/>
<dbReference type="InterPro" id="IPR005119">
    <property type="entry name" value="LysR_subst-bd"/>
</dbReference>
<dbReference type="GO" id="GO:0003677">
    <property type="term" value="F:DNA binding"/>
    <property type="evidence" value="ECO:0007669"/>
    <property type="project" value="UniProtKB-KW"/>
</dbReference>
<dbReference type="CDD" id="cd08422">
    <property type="entry name" value="PBP2_CrgA_like"/>
    <property type="match status" value="1"/>
</dbReference>
<comment type="caution">
    <text evidence="6">The sequence shown here is derived from an EMBL/GenBank/DDBJ whole genome shotgun (WGS) entry which is preliminary data.</text>
</comment>
<evidence type="ECO:0000259" key="5">
    <source>
        <dbReference type="PROSITE" id="PS50931"/>
    </source>
</evidence>
<evidence type="ECO:0000313" key="6">
    <source>
        <dbReference type="EMBL" id="KCZ90990.1"/>
    </source>
</evidence>
<keyword evidence="7" id="KW-1185">Reference proteome</keyword>
<dbReference type="STRING" id="1280952.HJA_00590"/>
<keyword evidence="3" id="KW-0238">DNA-binding</keyword>
<dbReference type="GO" id="GO:0003700">
    <property type="term" value="F:DNA-binding transcription factor activity"/>
    <property type="evidence" value="ECO:0007669"/>
    <property type="project" value="InterPro"/>
</dbReference>
<dbReference type="PATRIC" id="fig|1280952.3.peg.121"/>
<sequence>MDRIDAMRLFVRVADAGSFSRAAADLGIGQPTVSRRIQDLESQLDAMLFLRTTRALSLTEAGERFYRRAVDILAEYDEAEAEARGLEHEPVGLLRISCSHSFARRVIAPEIASFMRIYPHVKFDVIGDDFLTDIVGEGVDLAFRLGELTDSSLMAKKMVDAPRALWASPAYLERKGTPQVPSDLEKHDALIFRHARSTIWTLTNGSQKEDITVDGPFRASGGEILQQAAEDGLGILLAPGWLVSDCLGTNKLVRVLPDWNAQSLSVHAVWAAGKLRGKAKLFADHLAEALKAKTQIC</sequence>
<dbReference type="InterPro" id="IPR000847">
    <property type="entry name" value="LysR_HTH_N"/>
</dbReference>
<comment type="similarity">
    <text evidence="1">Belongs to the LysR transcriptional regulatory family.</text>
</comment>
<accession>A0A059FK13</accession>
<dbReference type="PRINTS" id="PR00039">
    <property type="entry name" value="HTHLYSR"/>
</dbReference>
<dbReference type="Proteomes" id="UP000024816">
    <property type="component" value="Unassembled WGS sequence"/>
</dbReference>
<dbReference type="eggNOG" id="COG0583">
    <property type="taxonomic scope" value="Bacteria"/>
</dbReference>
<dbReference type="Pfam" id="PF03466">
    <property type="entry name" value="LysR_substrate"/>
    <property type="match status" value="1"/>
</dbReference>
<keyword evidence="2" id="KW-0805">Transcription regulation</keyword>
<reference evidence="6 7" key="1">
    <citation type="journal article" date="2014" name="Antonie Van Leeuwenhoek">
        <title>Hyphomonas beringensis sp. nov. and Hyphomonas chukchiensis sp. nov., isolated from surface seawater of the Bering Sea and Chukchi Sea.</title>
        <authorList>
            <person name="Li C."/>
            <person name="Lai Q."/>
            <person name="Li G."/>
            <person name="Dong C."/>
            <person name="Wang J."/>
            <person name="Liao Y."/>
            <person name="Shao Z."/>
        </authorList>
    </citation>
    <scope>NUCLEOTIDE SEQUENCE [LARGE SCALE GENOMIC DNA]</scope>
    <source>
        <strain evidence="6 7">VP2</strain>
    </source>
</reference>
<dbReference type="FunFam" id="1.10.10.10:FF:000001">
    <property type="entry name" value="LysR family transcriptional regulator"/>
    <property type="match status" value="1"/>
</dbReference>